<feature type="transmembrane region" description="Helical" evidence="2">
    <location>
        <begin position="591"/>
        <end position="611"/>
    </location>
</feature>
<feature type="compositionally biased region" description="Basic and acidic residues" evidence="1">
    <location>
        <begin position="1142"/>
        <end position="1153"/>
    </location>
</feature>
<protein>
    <submittedName>
        <fullName evidence="3">AcrB/AcrD/AcrF family protein</fullName>
    </submittedName>
</protein>
<comment type="caution">
    <text evidence="3">The sequence shown here is derived from an EMBL/GenBank/DDBJ whole genome shotgun (WGS) entry which is preliminary data.</text>
</comment>
<feature type="transmembrane region" description="Helical" evidence="2">
    <location>
        <begin position="435"/>
        <end position="456"/>
    </location>
</feature>
<feature type="compositionally biased region" description="Low complexity" evidence="1">
    <location>
        <begin position="276"/>
        <end position="289"/>
    </location>
</feature>
<dbReference type="InterPro" id="IPR001036">
    <property type="entry name" value="Acrflvin-R"/>
</dbReference>
<sequence length="1188" mass="122942">MNRLARLSLNNRSFIALVCIAVSIIGAFIMTTMRQELIPSVSLPQIQVMTTAPGSSSEQVRDRITSPVEQSLQGLENVEATSSTSQAGLSMVTVELTYGTDVARSSNQVDAALSRIEEQLPSDADPQVISGGTSDLPAVVLSVSSRLDPSDLASRLDASVTPELERIGGVSSVAVIGAPEQIVRITPDEAALAENGLTEDDISTALDASGLSLPGGSVTDGDRTMDVVLGQSLDSLESLEGIVLMPSDGASGSGGDDAQGAGQQGADGQAAGGQQGADQQGAQGADGQQTQPGTAPGEPAEPVTLGEVATVEQTTQDPTSVSRTNGRESLVVMVTATVDGNVVDISGDVESVLDDTLAGVGGDAQADVVFDQAPFIQESILALAEEGLLGLLFAVGVILLFLRRVRPTVVTAISIPTSLLIAFIGMYVTGYTLNMLTLAALTISIGRVVDDSIVVIENIMRHLAYGKTKRRAILDAVGEVAGAITASTLATVVVFLPIAVVAGMAGELFRPFALTVGIAMLSSLLVALTIVPVLAYWFLKPPKGHEDIDPDDAAQVAAIREDAEAKEEGTWLHRLYAPVLRATLDTLPRRLLTLGGAVIVLIGTVLLIPLVNVSFLGDTGQNIASITQTLPAGTNLQQASDKAAESEDALLEIDGVETVQTTIGGGQFGMGGGGGENEVSFSITTDADADQEALSDEMVAALEALPEPGEVEAADVASPTGSNSVDIMITGPTAEDRQAANDAILAELDPVPEGVSEVATDLEGDQPTAVVTVDREAAARMGLTEEAVVGLVAQQMFPGAIGTITLEDDELDIYVEGGESVDTFAQLQDLELMGSIPLTDVASVDEELSRPSISTQDGLETVTVSVTPAGEDVGIATRAANDAIAAADLPEGVEATVGGTAADIDETFGQLGIAMVAAILLVYVLLVWIFKSLIQPLILLVSIPFAAIGSLGLLVITRVPLGLPSMIGLLMLVGIVVTNAIVLIDLVNQYRRHGMALDEALHLGASKRLRPILMTAAATIFALIPMALGITGNGGFIAQPLAVVVIGGLISSTLLTLVIVPVLYRMAEGPGERRRLKEEARIAERRGGRSRRAEAERREAEGDAPVDHLAESETVGGAATGGDASAAHGRRATSRRATPTEQQRDLAQRRPDLRGSSATGADGRGGGGRSIKERGGIVGIVKRRLGRD</sequence>
<dbReference type="Gene3D" id="3.30.70.1430">
    <property type="entry name" value="Multidrug efflux transporter AcrB pore domain"/>
    <property type="match status" value="2"/>
</dbReference>
<dbReference type="Proteomes" id="UP000274327">
    <property type="component" value="Unassembled WGS sequence"/>
</dbReference>
<proteinExistence type="predicted"/>
<organism evidence="3 4">
    <name type="scientific">Brachybacterium paraconglomeratum</name>
    <dbReference type="NCBI Taxonomy" id="173362"/>
    <lineage>
        <taxon>Bacteria</taxon>
        <taxon>Bacillati</taxon>
        <taxon>Actinomycetota</taxon>
        <taxon>Actinomycetes</taxon>
        <taxon>Micrococcales</taxon>
        <taxon>Dermabacteraceae</taxon>
        <taxon>Brachybacterium</taxon>
    </lineage>
</organism>
<evidence type="ECO:0000313" key="3">
    <source>
        <dbReference type="EMBL" id="RRR17931.1"/>
    </source>
</evidence>
<feature type="transmembrane region" description="Helical" evidence="2">
    <location>
        <begin position="12"/>
        <end position="33"/>
    </location>
</feature>
<feature type="transmembrane region" description="Helical" evidence="2">
    <location>
        <begin position="477"/>
        <end position="500"/>
    </location>
</feature>
<dbReference type="Gene3D" id="3.30.70.1320">
    <property type="entry name" value="Multidrug efflux transporter AcrB pore domain like"/>
    <property type="match status" value="2"/>
</dbReference>
<dbReference type="PRINTS" id="PR00702">
    <property type="entry name" value="ACRIFLAVINRP"/>
</dbReference>
<feature type="transmembrane region" description="Helical" evidence="2">
    <location>
        <begin position="1009"/>
        <end position="1030"/>
    </location>
</feature>
<dbReference type="AlphaFoldDB" id="A0A3R8RXA1"/>
<feature type="transmembrane region" description="Helical" evidence="2">
    <location>
        <begin position="512"/>
        <end position="539"/>
    </location>
</feature>
<keyword evidence="4" id="KW-1185">Reference proteome</keyword>
<dbReference type="GeneID" id="78121667"/>
<dbReference type="PANTHER" id="PTHR32063:SF0">
    <property type="entry name" value="SWARMING MOTILITY PROTEIN SWRC"/>
    <property type="match status" value="1"/>
</dbReference>
<feature type="transmembrane region" description="Helical" evidence="2">
    <location>
        <begin position="937"/>
        <end position="961"/>
    </location>
</feature>
<gene>
    <name evidence="3" type="ORF">DS079_11620</name>
</gene>
<name>A0A3R8RXA1_9MICO</name>
<feature type="transmembrane region" description="Helical" evidence="2">
    <location>
        <begin position="380"/>
        <end position="402"/>
    </location>
</feature>
<keyword evidence="2" id="KW-0812">Transmembrane</keyword>
<feature type="transmembrane region" description="Helical" evidence="2">
    <location>
        <begin position="1036"/>
        <end position="1064"/>
    </location>
</feature>
<feature type="compositionally biased region" description="Basic and acidic residues" evidence="1">
    <location>
        <begin position="1081"/>
        <end position="1111"/>
    </location>
</feature>
<dbReference type="Gene3D" id="3.30.2090.10">
    <property type="entry name" value="Multidrug efflux transporter AcrB TolC docking domain, DN and DC subdomains"/>
    <property type="match status" value="3"/>
</dbReference>
<feature type="region of interest" description="Disordered" evidence="1">
    <location>
        <begin position="244"/>
        <end position="301"/>
    </location>
</feature>
<dbReference type="SUPFAM" id="SSF82866">
    <property type="entry name" value="Multidrug efflux transporter AcrB transmembrane domain"/>
    <property type="match status" value="2"/>
</dbReference>
<keyword evidence="2" id="KW-0472">Membrane</keyword>
<evidence type="ECO:0000256" key="1">
    <source>
        <dbReference type="SAM" id="MobiDB-lite"/>
    </source>
</evidence>
<feature type="transmembrane region" description="Helical" evidence="2">
    <location>
        <begin position="911"/>
        <end position="930"/>
    </location>
</feature>
<evidence type="ECO:0000313" key="4">
    <source>
        <dbReference type="Proteomes" id="UP000274327"/>
    </source>
</evidence>
<feature type="region of interest" description="Disordered" evidence="1">
    <location>
        <begin position="1081"/>
        <end position="1188"/>
    </location>
</feature>
<dbReference type="EMBL" id="QOCI01000009">
    <property type="protein sequence ID" value="RRR17931.1"/>
    <property type="molecule type" value="Genomic_DNA"/>
</dbReference>
<dbReference type="InterPro" id="IPR027463">
    <property type="entry name" value="AcrB_DN_DC_subdom"/>
</dbReference>
<dbReference type="Pfam" id="PF00873">
    <property type="entry name" value="ACR_tran"/>
    <property type="match status" value="2"/>
</dbReference>
<dbReference type="SUPFAM" id="SSF82714">
    <property type="entry name" value="Multidrug efflux transporter AcrB TolC docking domain, DN and DC subdomains"/>
    <property type="match status" value="2"/>
</dbReference>
<feature type="compositionally biased region" description="Gly residues" evidence="1">
    <location>
        <begin position="251"/>
        <end position="275"/>
    </location>
</feature>
<feature type="transmembrane region" description="Helical" evidence="2">
    <location>
        <begin position="409"/>
        <end position="429"/>
    </location>
</feature>
<feature type="transmembrane region" description="Helical" evidence="2">
    <location>
        <begin position="967"/>
        <end position="988"/>
    </location>
</feature>
<keyword evidence="2" id="KW-1133">Transmembrane helix</keyword>
<dbReference type="SUPFAM" id="SSF82693">
    <property type="entry name" value="Multidrug efflux transporter AcrB pore domain, PN1, PN2, PC1 and PC2 subdomains"/>
    <property type="match status" value="2"/>
</dbReference>
<dbReference type="Gene3D" id="3.30.70.1440">
    <property type="entry name" value="Multidrug efflux transporter AcrB pore domain"/>
    <property type="match status" value="1"/>
</dbReference>
<accession>A0A3R8RXA1</accession>
<dbReference type="RefSeq" id="WP_206516166.1">
    <property type="nucleotide sequence ID" value="NZ_JALXWX010000072.1"/>
</dbReference>
<dbReference type="GO" id="GO:0005886">
    <property type="term" value="C:plasma membrane"/>
    <property type="evidence" value="ECO:0007669"/>
    <property type="project" value="TreeGrafter"/>
</dbReference>
<dbReference type="PANTHER" id="PTHR32063">
    <property type="match status" value="1"/>
</dbReference>
<evidence type="ECO:0000256" key="2">
    <source>
        <dbReference type="SAM" id="Phobius"/>
    </source>
</evidence>
<reference evidence="3 4" key="1">
    <citation type="submission" date="2018-07" db="EMBL/GenBank/DDBJ databases">
        <title>Brachybacteriurn paraconglorneratum KCTC 9916.</title>
        <authorList>
            <person name="Li Y."/>
        </authorList>
    </citation>
    <scope>NUCLEOTIDE SEQUENCE [LARGE SCALE GENOMIC DNA]</scope>
    <source>
        <strain evidence="3 4">KCTC 9916</strain>
    </source>
</reference>
<dbReference type="Gene3D" id="1.20.1640.10">
    <property type="entry name" value="Multidrug efflux transporter AcrB transmembrane domain"/>
    <property type="match status" value="3"/>
</dbReference>
<dbReference type="GO" id="GO:0042910">
    <property type="term" value="F:xenobiotic transmembrane transporter activity"/>
    <property type="evidence" value="ECO:0007669"/>
    <property type="project" value="TreeGrafter"/>
</dbReference>